<proteinExistence type="predicted"/>
<organism evidence="2 3">
    <name type="scientific">Pocillopora damicornis</name>
    <name type="common">Cauliflower coral</name>
    <name type="synonym">Millepora damicornis</name>
    <dbReference type="NCBI Taxonomy" id="46731"/>
    <lineage>
        <taxon>Eukaryota</taxon>
        <taxon>Metazoa</taxon>
        <taxon>Cnidaria</taxon>
        <taxon>Anthozoa</taxon>
        <taxon>Hexacorallia</taxon>
        <taxon>Scleractinia</taxon>
        <taxon>Astrocoeniina</taxon>
        <taxon>Pocilloporidae</taxon>
        <taxon>Pocillopora</taxon>
    </lineage>
</organism>
<feature type="compositionally biased region" description="Acidic residues" evidence="1">
    <location>
        <begin position="53"/>
        <end position="62"/>
    </location>
</feature>
<feature type="non-terminal residue" evidence="2">
    <location>
        <position position="1"/>
    </location>
</feature>
<sequence length="144" mass="16470">FSKPFSHFEEPKTIESVFQKRHKKTLSLAKTRKRENPVNAAHKMVSQSSTKQDEEERTEEVTESIVTYTEEEINTFNCDVKLSELSLAHFISFSFATKEVKDHCVRYSGIEGQLGEAWFNSSDLEILSQCPNMSVEKESLSTIS</sequence>
<comment type="caution">
    <text evidence="2">The sequence shown here is derived from an EMBL/GenBank/DDBJ whole genome shotgun (WGS) entry which is preliminary data.</text>
</comment>
<accession>A0A3M6UZ11</accession>
<feature type="non-terminal residue" evidence="2">
    <location>
        <position position="144"/>
    </location>
</feature>
<keyword evidence="3" id="KW-1185">Reference proteome</keyword>
<dbReference type="AlphaFoldDB" id="A0A3M6UZ11"/>
<evidence type="ECO:0000313" key="2">
    <source>
        <dbReference type="EMBL" id="RMX58905.1"/>
    </source>
</evidence>
<dbReference type="EMBL" id="RCHS01000424">
    <property type="protein sequence ID" value="RMX58905.1"/>
    <property type="molecule type" value="Genomic_DNA"/>
</dbReference>
<dbReference type="Proteomes" id="UP000275408">
    <property type="component" value="Unassembled WGS sequence"/>
</dbReference>
<protein>
    <submittedName>
        <fullName evidence="2">Uncharacterized protein</fullName>
    </submittedName>
</protein>
<evidence type="ECO:0000256" key="1">
    <source>
        <dbReference type="SAM" id="MobiDB-lite"/>
    </source>
</evidence>
<gene>
    <name evidence="2" type="ORF">pdam_00016339</name>
</gene>
<reference evidence="2 3" key="1">
    <citation type="journal article" date="2018" name="Sci. Rep.">
        <title>Comparative analysis of the Pocillopora damicornis genome highlights role of immune system in coral evolution.</title>
        <authorList>
            <person name="Cunning R."/>
            <person name="Bay R.A."/>
            <person name="Gillette P."/>
            <person name="Baker A.C."/>
            <person name="Traylor-Knowles N."/>
        </authorList>
    </citation>
    <scope>NUCLEOTIDE SEQUENCE [LARGE SCALE GENOMIC DNA]</scope>
    <source>
        <strain evidence="2">RSMAS</strain>
        <tissue evidence="2">Whole animal</tissue>
    </source>
</reference>
<feature type="region of interest" description="Disordered" evidence="1">
    <location>
        <begin position="29"/>
        <end position="63"/>
    </location>
</feature>
<name>A0A3M6UZ11_POCDA</name>
<evidence type="ECO:0000313" key="3">
    <source>
        <dbReference type="Proteomes" id="UP000275408"/>
    </source>
</evidence>